<dbReference type="AlphaFoldDB" id="A0A0S4JIX6"/>
<accession>A0A0S4JIX6</accession>
<protein>
    <submittedName>
        <fullName evidence="2">Uncharacterized protein</fullName>
    </submittedName>
</protein>
<sequence length="358" mass="39070">MSNSRTQHHVSSNQARDSVLGFREHLLAEFRRGGSSLHPLHAQPSRKSPASHHSRETSTDSYFIPSKRRYVDPRANAHHTLSSSSALLHENTSGMNISSRSSYLYRGNTGDNNDLDVSAMTAHDARLAHGGVNMPPTSRPTNCHHSYVEYFVDQCLARGVPEEIIAQHALYMIHSMRDGIYLYSELHRHRQNEAQLEHEMLDLSLQLMKSSRVTSRATSPQQRRLRSSGTTTPGVAATRSPAPSSPKVAHEPSLSAAAAGRQQSSGRVNDLPPSVNVSPESVMFRFPSPSRGGGAAALHGGEGVSVLDDVLETPPQKTGREEEVHSGGSFSEQPVVPTDELRSSDAVAKRLDLRDDGI</sequence>
<feature type="region of interest" description="Disordered" evidence="1">
    <location>
        <begin position="212"/>
        <end position="276"/>
    </location>
</feature>
<dbReference type="OrthoDB" id="267815at2759"/>
<dbReference type="VEuPathDB" id="TriTrypDB:BSAL_31955"/>
<feature type="region of interest" description="Disordered" evidence="1">
    <location>
        <begin position="307"/>
        <end position="358"/>
    </location>
</feature>
<dbReference type="Proteomes" id="UP000051952">
    <property type="component" value="Unassembled WGS sequence"/>
</dbReference>
<keyword evidence="3" id="KW-1185">Reference proteome</keyword>
<dbReference type="EMBL" id="CYKH01001920">
    <property type="protein sequence ID" value="CUG91416.1"/>
    <property type="molecule type" value="Genomic_DNA"/>
</dbReference>
<feature type="compositionally biased region" description="Polar residues" evidence="1">
    <location>
        <begin position="212"/>
        <end position="233"/>
    </location>
</feature>
<name>A0A0S4JIX6_BODSA</name>
<feature type="region of interest" description="Disordered" evidence="1">
    <location>
        <begin position="34"/>
        <end position="66"/>
    </location>
</feature>
<organism evidence="2 3">
    <name type="scientific">Bodo saltans</name>
    <name type="common">Flagellated protozoan</name>
    <dbReference type="NCBI Taxonomy" id="75058"/>
    <lineage>
        <taxon>Eukaryota</taxon>
        <taxon>Discoba</taxon>
        <taxon>Euglenozoa</taxon>
        <taxon>Kinetoplastea</taxon>
        <taxon>Metakinetoplastina</taxon>
        <taxon>Eubodonida</taxon>
        <taxon>Bodonidae</taxon>
        <taxon>Bodo</taxon>
    </lineage>
</organism>
<gene>
    <name evidence="2" type="ORF">BSAL_31955</name>
</gene>
<feature type="non-terminal residue" evidence="2">
    <location>
        <position position="358"/>
    </location>
</feature>
<evidence type="ECO:0000313" key="2">
    <source>
        <dbReference type="EMBL" id="CUG91416.1"/>
    </source>
</evidence>
<evidence type="ECO:0000256" key="1">
    <source>
        <dbReference type="SAM" id="MobiDB-lite"/>
    </source>
</evidence>
<reference evidence="3" key="1">
    <citation type="submission" date="2015-09" db="EMBL/GenBank/DDBJ databases">
        <authorList>
            <consortium name="Pathogen Informatics"/>
        </authorList>
    </citation>
    <scope>NUCLEOTIDE SEQUENCE [LARGE SCALE GENOMIC DNA]</scope>
    <source>
        <strain evidence="3">Lake Konstanz</strain>
    </source>
</reference>
<proteinExistence type="predicted"/>
<evidence type="ECO:0000313" key="3">
    <source>
        <dbReference type="Proteomes" id="UP000051952"/>
    </source>
</evidence>
<feature type="compositionally biased region" description="Basic and acidic residues" evidence="1">
    <location>
        <begin position="339"/>
        <end position="358"/>
    </location>
</feature>
<feature type="compositionally biased region" description="Low complexity" evidence="1">
    <location>
        <begin position="253"/>
        <end position="267"/>
    </location>
</feature>